<dbReference type="InterPro" id="IPR047200">
    <property type="entry name" value="MFS_YcaD-like"/>
</dbReference>
<sequence length="401" mass="44499">MKVVMINAGEAFRFRVLVSIIAISGFSQGMLLPLIAVLFEQEGMPASLNGLNATGLYIGILLVSPFMERPLRQFGYKWIIIGGGLLVIIALFSFPLWQSFWFWFVLRLLVGIGDHALHFGTQTWITSFSSPERRGRNISLYGLFFGLGFAIGPLMTGLLHYGKSLPFIASGVLCLICWGFLFLLKNDFPEQQAGTNSMWETLKRFREASRYGWVAFLPPFAYGFLETSFNGVYPIYGIRTGWSVQEISIILMSFAIGGIVFQFPLGMMSDKYGRRRVLFIVLSAGTILFAAASLIDHSYTLLLVCIFIAGMLVGSTFSLGISFMTDLMPRQLLPTGNLLCGMAFSMGSLSGPYVGGLVLQIFKDVSFFTIVSGVFLLVTLTFLSYGRKGKAEEKKEMLPLR</sequence>
<keyword evidence="6 7" id="KW-0472">Membrane</keyword>
<keyword evidence="3" id="KW-1003">Cell membrane</keyword>
<feature type="transmembrane region" description="Helical" evidence="7">
    <location>
        <begin position="336"/>
        <end position="359"/>
    </location>
</feature>
<evidence type="ECO:0000256" key="5">
    <source>
        <dbReference type="ARBA" id="ARBA00022989"/>
    </source>
</evidence>
<organism evidence="9 10">
    <name type="scientific">Bacillus lumedeiriae</name>
    <dbReference type="NCBI Taxonomy" id="3058829"/>
    <lineage>
        <taxon>Bacteria</taxon>
        <taxon>Bacillati</taxon>
        <taxon>Bacillota</taxon>
        <taxon>Bacilli</taxon>
        <taxon>Bacillales</taxon>
        <taxon>Bacillaceae</taxon>
        <taxon>Bacillus</taxon>
    </lineage>
</organism>
<evidence type="ECO:0000313" key="9">
    <source>
        <dbReference type="EMBL" id="MFK2825073.1"/>
    </source>
</evidence>
<feature type="transmembrane region" description="Helical" evidence="7">
    <location>
        <begin position="100"/>
        <end position="117"/>
    </location>
</feature>
<dbReference type="CDD" id="cd17477">
    <property type="entry name" value="MFS_YcaD_like"/>
    <property type="match status" value="1"/>
</dbReference>
<comment type="subcellular location">
    <subcellularLocation>
        <location evidence="1">Cell membrane</location>
        <topology evidence="1">Multi-pass membrane protein</topology>
    </subcellularLocation>
</comment>
<dbReference type="Gene3D" id="1.20.1250.20">
    <property type="entry name" value="MFS general substrate transporter like domains"/>
    <property type="match status" value="2"/>
</dbReference>
<dbReference type="InterPro" id="IPR036259">
    <property type="entry name" value="MFS_trans_sf"/>
</dbReference>
<dbReference type="PANTHER" id="PTHR23521:SF2">
    <property type="entry name" value="TRANSPORTER MFS SUPERFAMILY"/>
    <property type="match status" value="1"/>
</dbReference>
<keyword evidence="2" id="KW-0813">Transport</keyword>
<dbReference type="InterPro" id="IPR011701">
    <property type="entry name" value="MFS"/>
</dbReference>
<evidence type="ECO:0000259" key="8">
    <source>
        <dbReference type="PROSITE" id="PS50850"/>
    </source>
</evidence>
<feature type="transmembrane region" description="Helical" evidence="7">
    <location>
        <begin position="247"/>
        <end position="265"/>
    </location>
</feature>
<feature type="transmembrane region" description="Helical" evidence="7">
    <location>
        <begin position="12"/>
        <end position="39"/>
    </location>
</feature>
<proteinExistence type="predicted"/>
<keyword evidence="5 7" id="KW-1133">Transmembrane helix</keyword>
<protein>
    <submittedName>
        <fullName evidence="9">MFS transporter</fullName>
    </submittedName>
</protein>
<dbReference type="InterPro" id="IPR020846">
    <property type="entry name" value="MFS_dom"/>
</dbReference>
<evidence type="ECO:0000256" key="7">
    <source>
        <dbReference type="SAM" id="Phobius"/>
    </source>
</evidence>
<keyword evidence="10" id="KW-1185">Reference proteome</keyword>
<evidence type="ECO:0000256" key="6">
    <source>
        <dbReference type="ARBA" id="ARBA00023136"/>
    </source>
</evidence>
<feature type="transmembrane region" description="Helical" evidence="7">
    <location>
        <begin position="365"/>
        <end position="385"/>
    </location>
</feature>
<keyword evidence="4 7" id="KW-0812">Transmembrane</keyword>
<evidence type="ECO:0000256" key="4">
    <source>
        <dbReference type="ARBA" id="ARBA00022692"/>
    </source>
</evidence>
<feature type="transmembrane region" description="Helical" evidence="7">
    <location>
        <begin position="301"/>
        <end position="324"/>
    </location>
</feature>
<dbReference type="Pfam" id="PF07690">
    <property type="entry name" value="MFS_1"/>
    <property type="match status" value="1"/>
</dbReference>
<evidence type="ECO:0000313" key="10">
    <source>
        <dbReference type="Proteomes" id="UP001619911"/>
    </source>
</evidence>
<feature type="transmembrane region" description="Helical" evidence="7">
    <location>
        <begin position="165"/>
        <end position="184"/>
    </location>
</feature>
<feature type="transmembrane region" description="Helical" evidence="7">
    <location>
        <begin position="211"/>
        <end position="235"/>
    </location>
</feature>
<evidence type="ECO:0000256" key="1">
    <source>
        <dbReference type="ARBA" id="ARBA00004651"/>
    </source>
</evidence>
<dbReference type="SUPFAM" id="SSF103473">
    <property type="entry name" value="MFS general substrate transporter"/>
    <property type="match status" value="1"/>
</dbReference>
<feature type="transmembrane region" description="Helical" evidence="7">
    <location>
        <begin position="51"/>
        <end position="67"/>
    </location>
</feature>
<feature type="transmembrane region" description="Helical" evidence="7">
    <location>
        <begin position="74"/>
        <end position="94"/>
    </location>
</feature>
<feature type="domain" description="Major facilitator superfamily (MFS) profile" evidence="8">
    <location>
        <begin position="13"/>
        <end position="390"/>
    </location>
</feature>
<dbReference type="PROSITE" id="PS50850">
    <property type="entry name" value="MFS"/>
    <property type="match status" value="1"/>
</dbReference>
<dbReference type="RefSeq" id="WP_404315255.1">
    <property type="nucleotide sequence ID" value="NZ_JAUIYO010000002.1"/>
</dbReference>
<name>A0ABW8I6I7_9BACI</name>
<dbReference type="PANTHER" id="PTHR23521">
    <property type="entry name" value="TRANSPORTER MFS SUPERFAMILY"/>
    <property type="match status" value="1"/>
</dbReference>
<dbReference type="EMBL" id="JAUIYO010000002">
    <property type="protein sequence ID" value="MFK2825073.1"/>
    <property type="molecule type" value="Genomic_DNA"/>
</dbReference>
<comment type="caution">
    <text evidence="9">The sequence shown here is derived from an EMBL/GenBank/DDBJ whole genome shotgun (WGS) entry which is preliminary data.</text>
</comment>
<dbReference type="Proteomes" id="UP001619911">
    <property type="component" value="Unassembled WGS sequence"/>
</dbReference>
<feature type="transmembrane region" description="Helical" evidence="7">
    <location>
        <begin position="277"/>
        <end position="295"/>
    </location>
</feature>
<reference evidence="9 10" key="1">
    <citation type="submission" date="2023-07" db="EMBL/GenBank/DDBJ databases">
        <title>Bacillus lucianemedeirus sp. nov, a new species isolated from an immunobiological production facility.</title>
        <authorList>
            <person name="Costa L.V."/>
            <person name="Miranda R.V.S.L."/>
            <person name="Brandao M.L.L."/>
            <person name="Reis C.M.F."/>
            <person name="Frazao A.M."/>
            <person name="Cruz F.V."/>
            <person name="Baio P.V.P."/>
            <person name="Veras J.F.C."/>
            <person name="Ramos J.N."/>
            <person name="Vieira V."/>
        </authorList>
    </citation>
    <scope>NUCLEOTIDE SEQUENCE [LARGE SCALE GENOMIC DNA]</scope>
    <source>
        <strain evidence="9 10">B190/17</strain>
    </source>
</reference>
<evidence type="ECO:0000256" key="3">
    <source>
        <dbReference type="ARBA" id="ARBA00022475"/>
    </source>
</evidence>
<accession>A0ABW8I6I7</accession>
<evidence type="ECO:0000256" key="2">
    <source>
        <dbReference type="ARBA" id="ARBA00022448"/>
    </source>
</evidence>
<gene>
    <name evidence="9" type="ORF">QYG89_05145</name>
</gene>
<feature type="transmembrane region" description="Helical" evidence="7">
    <location>
        <begin position="138"/>
        <end position="159"/>
    </location>
</feature>